<name>A0A1W2H1E6_9BACT</name>
<sequence length="33" mass="3787">MNILEFSKIFLGIPGSYAIESGTFMHVQTLKKW</sequence>
<dbReference type="AlphaFoldDB" id="A0A1W2H1E6"/>
<reference evidence="2" key="1">
    <citation type="submission" date="2017-04" db="EMBL/GenBank/DDBJ databases">
        <authorList>
            <person name="Varghese N."/>
            <person name="Submissions S."/>
        </authorList>
    </citation>
    <scope>NUCLEOTIDE SEQUENCE [LARGE SCALE GENOMIC DNA]</scope>
    <source>
        <strain evidence="2">DSM 16537</strain>
    </source>
</reference>
<dbReference type="Proteomes" id="UP000192333">
    <property type="component" value="Chromosome I"/>
</dbReference>
<keyword evidence="2" id="KW-1185">Reference proteome</keyword>
<evidence type="ECO:0000313" key="2">
    <source>
        <dbReference type="Proteomes" id="UP000192333"/>
    </source>
</evidence>
<protein>
    <submittedName>
        <fullName evidence="1">Uncharacterized protein</fullName>
    </submittedName>
</protein>
<dbReference type="EMBL" id="LT838813">
    <property type="protein sequence ID" value="SMD42765.1"/>
    <property type="molecule type" value="Genomic_DNA"/>
</dbReference>
<accession>A0A1W2H1E6</accession>
<organism evidence="1 2">
    <name type="scientific">Aquiflexum balticum DSM 16537</name>
    <dbReference type="NCBI Taxonomy" id="758820"/>
    <lineage>
        <taxon>Bacteria</taxon>
        <taxon>Pseudomonadati</taxon>
        <taxon>Bacteroidota</taxon>
        <taxon>Cytophagia</taxon>
        <taxon>Cytophagales</taxon>
        <taxon>Cyclobacteriaceae</taxon>
        <taxon>Aquiflexum</taxon>
    </lineage>
</organism>
<gene>
    <name evidence="1" type="ORF">SAMN00777080_1330</name>
</gene>
<dbReference type="STRING" id="758820.SAMN00777080_1330"/>
<proteinExistence type="predicted"/>
<evidence type="ECO:0000313" key="1">
    <source>
        <dbReference type="EMBL" id="SMD42765.1"/>
    </source>
</evidence>